<dbReference type="Proteomes" id="UP001229346">
    <property type="component" value="Unassembled WGS sequence"/>
</dbReference>
<comment type="caution">
    <text evidence="2">The sequence shown here is derived from an EMBL/GenBank/DDBJ whole genome shotgun (WGS) entry which is preliminary data.</text>
</comment>
<accession>A0ABT9U3E6</accession>
<dbReference type="GO" id="GO:0016301">
    <property type="term" value="F:kinase activity"/>
    <property type="evidence" value="ECO:0007669"/>
    <property type="project" value="UniProtKB-KW"/>
</dbReference>
<dbReference type="InterPro" id="IPR010559">
    <property type="entry name" value="Sig_transdc_His_kin_internal"/>
</dbReference>
<evidence type="ECO:0000259" key="1">
    <source>
        <dbReference type="Pfam" id="PF06580"/>
    </source>
</evidence>
<keyword evidence="2" id="KW-0808">Transferase</keyword>
<sequence length="70" mass="7991">MLQVQIKPHFLNNTLETIRMLAVSNNDKEVADISFWFGKLMRYSQRGRYRSLSLSANGSSPSTEAGRAWN</sequence>
<dbReference type="RefSeq" id="WP_307204714.1">
    <property type="nucleotide sequence ID" value="NZ_JAUSSU010000005.1"/>
</dbReference>
<dbReference type="Pfam" id="PF06580">
    <property type="entry name" value="His_kinase"/>
    <property type="match status" value="1"/>
</dbReference>
<protein>
    <submittedName>
        <fullName evidence="2">Sensor histidine kinase YesM</fullName>
    </submittedName>
</protein>
<feature type="domain" description="Signal transduction histidine kinase internal region" evidence="1">
    <location>
        <begin position="1"/>
        <end position="46"/>
    </location>
</feature>
<keyword evidence="2" id="KW-0418">Kinase</keyword>
<name>A0ABT9U3E6_PAEHA</name>
<evidence type="ECO:0000313" key="3">
    <source>
        <dbReference type="Proteomes" id="UP001229346"/>
    </source>
</evidence>
<proteinExistence type="predicted"/>
<dbReference type="EMBL" id="JAUSSU010000005">
    <property type="protein sequence ID" value="MDQ0113513.1"/>
    <property type="molecule type" value="Genomic_DNA"/>
</dbReference>
<keyword evidence="3" id="KW-1185">Reference proteome</keyword>
<organism evidence="2 3">
    <name type="scientific">Paenibacillus harenae</name>
    <dbReference type="NCBI Taxonomy" id="306543"/>
    <lineage>
        <taxon>Bacteria</taxon>
        <taxon>Bacillati</taxon>
        <taxon>Bacillota</taxon>
        <taxon>Bacilli</taxon>
        <taxon>Bacillales</taxon>
        <taxon>Paenibacillaceae</taxon>
        <taxon>Paenibacillus</taxon>
    </lineage>
</organism>
<evidence type="ECO:0000313" key="2">
    <source>
        <dbReference type="EMBL" id="MDQ0113513.1"/>
    </source>
</evidence>
<gene>
    <name evidence="2" type="ORF">J2T15_002954</name>
</gene>
<reference evidence="2 3" key="1">
    <citation type="submission" date="2023-07" db="EMBL/GenBank/DDBJ databases">
        <title>Sorghum-associated microbial communities from plants grown in Nebraska, USA.</title>
        <authorList>
            <person name="Schachtman D."/>
        </authorList>
    </citation>
    <scope>NUCLEOTIDE SEQUENCE [LARGE SCALE GENOMIC DNA]</scope>
    <source>
        <strain evidence="2 3">CC482</strain>
    </source>
</reference>